<organism evidence="1 2">
    <name type="scientific">Blastomonas aquatica</name>
    <dbReference type="NCBI Taxonomy" id="1510276"/>
    <lineage>
        <taxon>Bacteria</taxon>
        <taxon>Pseudomonadati</taxon>
        <taxon>Pseudomonadota</taxon>
        <taxon>Alphaproteobacteria</taxon>
        <taxon>Sphingomonadales</taxon>
        <taxon>Sphingomonadaceae</taxon>
        <taxon>Blastomonas</taxon>
    </lineage>
</organism>
<dbReference type="InterPro" id="IPR036388">
    <property type="entry name" value="WH-like_DNA-bd_sf"/>
</dbReference>
<protein>
    <submittedName>
        <fullName evidence="1">Transposase</fullName>
    </submittedName>
</protein>
<evidence type="ECO:0000313" key="2">
    <source>
        <dbReference type="Proteomes" id="UP000614261"/>
    </source>
</evidence>
<comment type="caution">
    <text evidence="1">The sequence shown here is derived from an EMBL/GenBank/DDBJ whole genome shotgun (WGS) entry which is preliminary data.</text>
</comment>
<gene>
    <name evidence="1" type="ORF">GCM10010833_34320</name>
</gene>
<name>A0ABQ1JVG5_9SPHN</name>
<dbReference type="Pfam" id="PF01527">
    <property type="entry name" value="HTH_Tnp_1"/>
    <property type="match status" value="1"/>
</dbReference>
<dbReference type="SUPFAM" id="SSF48295">
    <property type="entry name" value="TrpR-like"/>
    <property type="match status" value="1"/>
</dbReference>
<dbReference type="Proteomes" id="UP000614261">
    <property type="component" value="Unassembled WGS sequence"/>
</dbReference>
<evidence type="ECO:0000313" key="1">
    <source>
        <dbReference type="EMBL" id="GGB76261.1"/>
    </source>
</evidence>
<reference evidence="2" key="1">
    <citation type="journal article" date="2019" name="Int. J. Syst. Evol. Microbiol.">
        <title>The Global Catalogue of Microorganisms (GCM) 10K type strain sequencing project: providing services to taxonomists for standard genome sequencing and annotation.</title>
        <authorList>
            <consortium name="The Broad Institute Genomics Platform"/>
            <consortium name="The Broad Institute Genome Sequencing Center for Infectious Disease"/>
            <person name="Wu L."/>
            <person name="Ma J."/>
        </authorList>
    </citation>
    <scope>NUCLEOTIDE SEQUENCE [LARGE SCALE GENOMIC DNA]</scope>
    <source>
        <strain evidence="2">CGMCC 1.12851</strain>
    </source>
</reference>
<keyword evidence="2" id="KW-1185">Reference proteome</keyword>
<dbReference type="EMBL" id="BMGD01000016">
    <property type="protein sequence ID" value="GGB76261.1"/>
    <property type="molecule type" value="Genomic_DNA"/>
</dbReference>
<proteinExistence type="predicted"/>
<sequence>MGQVTVFSGVQRRRYWSDEQKHALVSAISAPGANVAEISRLADVRPGQIYRWRRQLEQAGHGFAQVQVQPDPDPAPVAVAGTAIIVEFERATVRIPAGASPGLAAAVLRSVKP</sequence>
<dbReference type="RefSeq" id="WP_188515687.1">
    <property type="nucleotide sequence ID" value="NZ_JBHRVH010000001.1"/>
</dbReference>
<dbReference type="InterPro" id="IPR010921">
    <property type="entry name" value="Trp_repressor/repl_initiator"/>
</dbReference>
<dbReference type="Gene3D" id="1.10.10.10">
    <property type="entry name" value="Winged helix-like DNA-binding domain superfamily/Winged helix DNA-binding domain"/>
    <property type="match status" value="1"/>
</dbReference>
<accession>A0ABQ1JVG5</accession>
<dbReference type="InterPro" id="IPR002514">
    <property type="entry name" value="Transposase_8"/>
</dbReference>